<feature type="transmembrane region" description="Helical" evidence="1">
    <location>
        <begin position="46"/>
        <end position="65"/>
    </location>
</feature>
<evidence type="ECO:0000313" key="3">
    <source>
        <dbReference type="Proteomes" id="UP000653674"/>
    </source>
</evidence>
<feature type="transmembrane region" description="Helical" evidence="1">
    <location>
        <begin position="438"/>
        <end position="458"/>
    </location>
</feature>
<accession>A0A8J3PKT3</accession>
<feature type="transmembrane region" description="Helical" evidence="1">
    <location>
        <begin position="411"/>
        <end position="431"/>
    </location>
</feature>
<protein>
    <submittedName>
        <fullName evidence="2">Uncharacterized protein</fullName>
    </submittedName>
</protein>
<evidence type="ECO:0000256" key="1">
    <source>
        <dbReference type="SAM" id="Phobius"/>
    </source>
</evidence>
<keyword evidence="3" id="KW-1185">Reference proteome</keyword>
<keyword evidence="1" id="KW-1133">Transmembrane helix</keyword>
<feature type="transmembrane region" description="Helical" evidence="1">
    <location>
        <begin position="217"/>
        <end position="233"/>
    </location>
</feature>
<keyword evidence="1" id="KW-0812">Transmembrane</keyword>
<name>A0A8J3PKT3_9ACTN</name>
<feature type="transmembrane region" description="Helical" evidence="1">
    <location>
        <begin position="363"/>
        <end position="381"/>
    </location>
</feature>
<feature type="transmembrane region" description="Helical" evidence="1">
    <location>
        <begin position="124"/>
        <end position="144"/>
    </location>
</feature>
<feature type="transmembrane region" description="Helical" evidence="1">
    <location>
        <begin position="156"/>
        <end position="173"/>
    </location>
</feature>
<keyword evidence="1" id="KW-0472">Membrane</keyword>
<feature type="transmembrane region" description="Helical" evidence="1">
    <location>
        <begin position="240"/>
        <end position="258"/>
    </location>
</feature>
<dbReference type="AlphaFoldDB" id="A0A8J3PKT3"/>
<gene>
    <name evidence="2" type="ORF">Pfl04_06320</name>
</gene>
<comment type="caution">
    <text evidence="2">The sequence shown here is derived from an EMBL/GenBank/DDBJ whole genome shotgun (WGS) entry which is preliminary data.</text>
</comment>
<organism evidence="2 3">
    <name type="scientific">Planosporangium flavigriseum</name>
    <dbReference type="NCBI Taxonomy" id="373681"/>
    <lineage>
        <taxon>Bacteria</taxon>
        <taxon>Bacillati</taxon>
        <taxon>Actinomycetota</taxon>
        <taxon>Actinomycetes</taxon>
        <taxon>Micromonosporales</taxon>
        <taxon>Micromonosporaceae</taxon>
        <taxon>Planosporangium</taxon>
    </lineage>
</organism>
<sequence>MIVVWQRFWIFIRASSLCGVSVTATSVTTGGSDSDMSESGSTRSRPWLTVSAGVALFLLSAVQQWPSAFRYDAAVYWSGSVALFTGDSTYDRGWLELRGFLTPFVYAPAALVERLFAGAGGPAVLVENALLVAVAGVVLLPGIARTVGGPRTQGPLVTWLCAGLSWLVLGRFAPYPLMDLPAVVLFLTVLRLALVRSRWGVLVLAGVAAGVTVNLRPAYLIPVGAVVVGVVVLHRSRAVLFLVGAVLGSLPQVVFNVARGAAPSLMPAGTPGLMSLQASYASYVVRYDTIIDTSGPPQQFYCDPSMAHAVAGHPVTSTGQLAKALLTNLPESVAFMLKKVGAALAWSSSTPYSTAAAVERYDLALPIVLITVIGAFGLVLAARRREGLLLAGSGLAVCLSLMTSATETRFALPLVLLGIVGCAVTVGLPATRLRSTRLLVAAAAVVVLGLAFAAWGVADALPPGPAGAAQCATVR</sequence>
<proteinExistence type="predicted"/>
<feature type="transmembrane region" description="Helical" evidence="1">
    <location>
        <begin position="180"/>
        <end position="197"/>
    </location>
</feature>
<evidence type="ECO:0000313" key="2">
    <source>
        <dbReference type="EMBL" id="GIG72228.1"/>
    </source>
</evidence>
<reference evidence="2" key="1">
    <citation type="submission" date="2021-01" db="EMBL/GenBank/DDBJ databases">
        <title>Whole genome shotgun sequence of Planosporangium flavigriseum NBRC 105377.</title>
        <authorList>
            <person name="Komaki H."/>
            <person name="Tamura T."/>
        </authorList>
    </citation>
    <scope>NUCLEOTIDE SEQUENCE</scope>
    <source>
        <strain evidence="2">NBRC 105377</strain>
    </source>
</reference>
<dbReference type="EMBL" id="BONU01000003">
    <property type="protein sequence ID" value="GIG72228.1"/>
    <property type="molecule type" value="Genomic_DNA"/>
</dbReference>
<dbReference type="Proteomes" id="UP000653674">
    <property type="component" value="Unassembled WGS sequence"/>
</dbReference>
<feature type="transmembrane region" description="Helical" evidence="1">
    <location>
        <begin position="388"/>
        <end position="405"/>
    </location>
</feature>